<feature type="region of interest" description="Disordered" evidence="1">
    <location>
        <begin position="336"/>
        <end position="362"/>
    </location>
</feature>
<accession>A0A1B8B8A6</accession>
<evidence type="ECO:0000313" key="3">
    <source>
        <dbReference type="Proteomes" id="UP000091967"/>
    </source>
</evidence>
<feature type="compositionally biased region" description="Basic and acidic residues" evidence="1">
    <location>
        <begin position="546"/>
        <end position="557"/>
    </location>
</feature>
<feature type="region of interest" description="Disordered" evidence="1">
    <location>
        <begin position="576"/>
        <end position="627"/>
    </location>
</feature>
<dbReference type="AlphaFoldDB" id="A0A1B8B8A6"/>
<comment type="caution">
    <text evidence="2">The sequence shown here is derived from an EMBL/GenBank/DDBJ whole genome shotgun (WGS) entry which is preliminary data.</text>
</comment>
<evidence type="ECO:0000256" key="1">
    <source>
        <dbReference type="SAM" id="MobiDB-lite"/>
    </source>
</evidence>
<feature type="compositionally biased region" description="Basic and acidic residues" evidence="1">
    <location>
        <begin position="339"/>
        <end position="362"/>
    </location>
</feature>
<protein>
    <submittedName>
        <fullName evidence="2">Uncharacterized protein</fullName>
    </submittedName>
</protein>
<evidence type="ECO:0000313" key="2">
    <source>
        <dbReference type="EMBL" id="OBS28965.1"/>
    </source>
</evidence>
<dbReference type="EMBL" id="LYXU01000001">
    <property type="protein sequence ID" value="OBS28965.1"/>
    <property type="molecule type" value="Genomic_DNA"/>
</dbReference>
<proteinExistence type="predicted"/>
<keyword evidence="3" id="KW-1185">Reference proteome</keyword>
<sequence>MSRTITYGKRRNRNILSTLGSRPQKEEANASLFRQLTPDLSSDANTKRISRKRAMAKPQTAEEMASWLLDDSTLECPENGDEDTSPKKRRANTPEISHSQADEPAISPLNLPSPLETPPNPSGKLPQRPRVDKSSPRSPGKVPKRAATARIRKDRSQRRTSTNLKRQLSLDPLKFHPTNSYKVTTPVALTVVDGNVRNRVTEGPSTPSIREGCTNGDAISGKLVAMLAATDALKPTPQRTNSSNSRLTRMVPSKILAKVSNAWDRFHPKVTSQEKECQYKSAFDDAEGTRLDAHEFDHSPASPDNMSPISNIEIRLNEGDNLNKRKVQRIVGGRVNRKPLADDGKSLRSGKPVEDPFSERDKWHTPTTFEHRLMAVPEKEEGGLLALSRSPFESEKEFDNNIEDRFLNSTPVGSSTPRIIVERASISSDECISTTDSISPSRRRLANKLSYPPLKLDNETPALDSHSRFNVGNPSKGAVVGSVSQSRRAWEQSTTSFTSFGIKRTKKHPSPSKETLEDLERELRQYAHDQASGASGNCPGEVNAGHVDKSPSLRPCERNRSSLTRLAIANIDELANPAYDGGHHRRSSSASMTRYSSQTKVKLHRDIRLAPPYRPEGSFAHDVDELH</sequence>
<dbReference type="Proteomes" id="UP000091967">
    <property type="component" value="Unassembled WGS sequence"/>
</dbReference>
<dbReference type="OMA" id="NAWDRFH"/>
<reference evidence="2 3" key="1">
    <citation type="submission" date="2016-06" db="EMBL/GenBank/DDBJ databases">
        <title>Living apart together: crosstalk between the core and supernumerary genomes in a fungal plant pathogen.</title>
        <authorList>
            <person name="Vanheule A."/>
            <person name="Audenaert K."/>
            <person name="Warris S."/>
            <person name="Van De Geest H."/>
            <person name="Schijlen E."/>
            <person name="Hofte M."/>
            <person name="De Saeger S."/>
            <person name="Haesaert G."/>
            <person name="Waalwijk C."/>
            <person name="Van Der Lee T."/>
        </authorList>
    </citation>
    <scope>NUCLEOTIDE SEQUENCE [LARGE SCALE GENOMIC DNA]</scope>
    <source>
        <strain evidence="2 3">2516</strain>
    </source>
</reference>
<name>A0A1B8B8A6_FUSPO</name>
<gene>
    <name evidence="2" type="ORF">FPOA_02900</name>
</gene>
<feature type="region of interest" description="Disordered" evidence="1">
    <location>
        <begin position="530"/>
        <end position="557"/>
    </location>
</feature>
<feature type="region of interest" description="Disordered" evidence="1">
    <location>
        <begin position="1"/>
        <end position="170"/>
    </location>
</feature>
<organism evidence="2 3">
    <name type="scientific">Fusarium poae</name>
    <dbReference type="NCBI Taxonomy" id="36050"/>
    <lineage>
        <taxon>Eukaryota</taxon>
        <taxon>Fungi</taxon>
        <taxon>Dikarya</taxon>
        <taxon>Ascomycota</taxon>
        <taxon>Pezizomycotina</taxon>
        <taxon>Sordariomycetes</taxon>
        <taxon>Hypocreomycetidae</taxon>
        <taxon>Hypocreales</taxon>
        <taxon>Nectriaceae</taxon>
        <taxon>Fusarium</taxon>
    </lineage>
</organism>
<feature type="compositionally biased region" description="Polar residues" evidence="1">
    <location>
        <begin position="32"/>
        <end position="44"/>
    </location>
</feature>
<feature type="compositionally biased region" description="Low complexity" evidence="1">
    <location>
        <begin position="588"/>
        <end position="597"/>
    </location>
</feature>